<accession>A0A6J6IWH3</accession>
<evidence type="ECO:0000313" key="2">
    <source>
        <dbReference type="EMBL" id="CAB4628906.1"/>
    </source>
</evidence>
<feature type="compositionally biased region" description="Basic and acidic residues" evidence="1">
    <location>
        <begin position="369"/>
        <end position="379"/>
    </location>
</feature>
<reference evidence="2" key="1">
    <citation type="submission" date="2020-05" db="EMBL/GenBank/DDBJ databases">
        <authorList>
            <person name="Chiriac C."/>
            <person name="Salcher M."/>
            <person name="Ghai R."/>
            <person name="Kavagutti S V."/>
        </authorList>
    </citation>
    <scope>NUCLEOTIDE SEQUENCE</scope>
</reference>
<evidence type="ECO:0000256" key="1">
    <source>
        <dbReference type="SAM" id="MobiDB-lite"/>
    </source>
</evidence>
<dbReference type="EMBL" id="CAEZUP010000186">
    <property type="protein sequence ID" value="CAB4628906.1"/>
    <property type="molecule type" value="Genomic_DNA"/>
</dbReference>
<feature type="region of interest" description="Disordered" evidence="1">
    <location>
        <begin position="318"/>
        <end position="379"/>
    </location>
</feature>
<gene>
    <name evidence="2" type="ORF">UFOPK1835_02293</name>
</gene>
<proteinExistence type="predicted"/>
<name>A0A6J6IWH3_9ZZZZ</name>
<dbReference type="AlphaFoldDB" id="A0A6J6IWH3"/>
<sequence length="379" mass="41496">MIEIDDSGCPRHVGLFVGPEDPSLCIAGVEGEIVGTAECHRSGNIESLIGDRERADKVPGLDTIDRRDPTAHLSGLNHQPRNLLGFHDLRVRTRSVQLPVSLIHEPETGPDVDRRDTTGMDRGRAGDTRVRLIHPHDDRLDLRFAQRAGCSPAIDRPCVLGTFVILNPGVGAGECNRRARKVHASRDRKRVRVILVESTLASDRVPGSRCVERNIADQSRLGCLVADADVRGLIPLGNDPGLIGDADIHIGTHDVGGERDRSREVLRAQLDAGHRSRAAIQFDRPVAIVGERVLASENDLGRTIEFDATLPIHRCRETQGDDPGSDFAVHTLGGPEGTLGRRRPFDGVLRRSIPGRVLPRPEYGNSRHGQSDRNDDCHK</sequence>
<feature type="region of interest" description="Disordered" evidence="1">
    <location>
        <begin position="105"/>
        <end position="124"/>
    </location>
</feature>
<organism evidence="2">
    <name type="scientific">freshwater metagenome</name>
    <dbReference type="NCBI Taxonomy" id="449393"/>
    <lineage>
        <taxon>unclassified sequences</taxon>
        <taxon>metagenomes</taxon>
        <taxon>ecological metagenomes</taxon>
    </lineage>
</organism>
<protein>
    <submittedName>
        <fullName evidence="2">Unannotated protein</fullName>
    </submittedName>
</protein>